<keyword evidence="2" id="KW-1185">Reference proteome</keyword>
<name>A0ABN9XFS1_9DINO</name>
<sequence length="59" mass="6246">AAGVQLGPRGAAGARQERRVRPVVLGRHADALLRAARGARGAGRLGRRLDLRARAVRRG</sequence>
<organism evidence="1 2">
    <name type="scientific">Prorocentrum cordatum</name>
    <dbReference type="NCBI Taxonomy" id="2364126"/>
    <lineage>
        <taxon>Eukaryota</taxon>
        <taxon>Sar</taxon>
        <taxon>Alveolata</taxon>
        <taxon>Dinophyceae</taxon>
        <taxon>Prorocentrales</taxon>
        <taxon>Prorocentraceae</taxon>
        <taxon>Prorocentrum</taxon>
    </lineage>
</organism>
<proteinExistence type="predicted"/>
<feature type="non-terminal residue" evidence="1">
    <location>
        <position position="1"/>
    </location>
</feature>
<evidence type="ECO:0000313" key="2">
    <source>
        <dbReference type="Proteomes" id="UP001189429"/>
    </source>
</evidence>
<comment type="caution">
    <text evidence="1">The sequence shown here is derived from an EMBL/GenBank/DDBJ whole genome shotgun (WGS) entry which is preliminary data.</text>
</comment>
<reference evidence="1" key="1">
    <citation type="submission" date="2023-10" db="EMBL/GenBank/DDBJ databases">
        <authorList>
            <person name="Chen Y."/>
            <person name="Shah S."/>
            <person name="Dougan E. K."/>
            <person name="Thang M."/>
            <person name="Chan C."/>
        </authorList>
    </citation>
    <scope>NUCLEOTIDE SEQUENCE [LARGE SCALE GENOMIC DNA]</scope>
</reference>
<gene>
    <name evidence="1" type="ORF">PCOR1329_LOCUS76355</name>
</gene>
<evidence type="ECO:0000313" key="1">
    <source>
        <dbReference type="EMBL" id="CAK0898522.1"/>
    </source>
</evidence>
<dbReference type="Proteomes" id="UP001189429">
    <property type="component" value="Unassembled WGS sequence"/>
</dbReference>
<dbReference type="EMBL" id="CAUYUJ010020486">
    <property type="protein sequence ID" value="CAK0898522.1"/>
    <property type="molecule type" value="Genomic_DNA"/>
</dbReference>
<feature type="non-terminal residue" evidence="1">
    <location>
        <position position="59"/>
    </location>
</feature>
<accession>A0ABN9XFS1</accession>
<protein>
    <submittedName>
        <fullName evidence="1">Uncharacterized protein</fullName>
    </submittedName>
</protein>